<dbReference type="InterPro" id="IPR050951">
    <property type="entry name" value="Retrovirus_Pol_polyprotein"/>
</dbReference>
<gene>
    <name evidence="3" type="primary">KRBA2_3</name>
</gene>
<dbReference type="GO" id="GO:0015074">
    <property type="term" value="P:DNA integration"/>
    <property type="evidence" value="ECO:0007669"/>
    <property type="project" value="InterPro"/>
</dbReference>
<dbReference type="PANTHER" id="PTHR37984">
    <property type="entry name" value="PROTEIN CBG26694"/>
    <property type="match status" value="1"/>
</dbReference>
<dbReference type="GO" id="GO:0003676">
    <property type="term" value="F:nucleic acid binding"/>
    <property type="evidence" value="ECO:0007669"/>
    <property type="project" value="InterPro"/>
</dbReference>
<feature type="compositionally biased region" description="Basic and acidic residues" evidence="1">
    <location>
        <begin position="353"/>
        <end position="362"/>
    </location>
</feature>
<feature type="region of interest" description="Disordered" evidence="1">
    <location>
        <begin position="343"/>
        <end position="375"/>
    </location>
</feature>
<dbReference type="AlphaFoldDB" id="A0A2H8TQZ8"/>
<dbReference type="PROSITE" id="PS50994">
    <property type="entry name" value="INTEGRASE"/>
    <property type="match status" value="1"/>
</dbReference>
<feature type="compositionally biased region" description="Polar residues" evidence="1">
    <location>
        <begin position="364"/>
        <end position="375"/>
    </location>
</feature>
<dbReference type="InterPro" id="IPR036397">
    <property type="entry name" value="RNaseH_sf"/>
</dbReference>
<dbReference type="InterPro" id="IPR001584">
    <property type="entry name" value="Integrase_cat-core"/>
</dbReference>
<protein>
    <submittedName>
        <fullName evidence="3">KRAB-A domain-containing protein 2</fullName>
    </submittedName>
</protein>
<evidence type="ECO:0000256" key="1">
    <source>
        <dbReference type="SAM" id="MobiDB-lite"/>
    </source>
</evidence>
<evidence type="ECO:0000313" key="3">
    <source>
        <dbReference type="EMBL" id="MBW16575.1"/>
    </source>
</evidence>
<dbReference type="SUPFAM" id="SSF53098">
    <property type="entry name" value="Ribonuclease H-like"/>
    <property type="match status" value="1"/>
</dbReference>
<accession>A0A2H8TQZ8</accession>
<evidence type="ECO:0000259" key="2">
    <source>
        <dbReference type="PROSITE" id="PS50994"/>
    </source>
</evidence>
<dbReference type="PANTHER" id="PTHR37984:SF5">
    <property type="entry name" value="PROTEIN NYNRIN-LIKE"/>
    <property type="match status" value="1"/>
</dbReference>
<dbReference type="Pfam" id="PF00665">
    <property type="entry name" value="rve"/>
    <property type="match status" value="1"/>
</dbReference>
<dbReference type="EMBL" id="GFXV01004770">
    <property type="protein sequence ID" value="MBW16575.1"/>
    <property type="molecule type" value="Transcribed_RNA"/>
</dbReference>
<dbReference type="InterPro" id="IPR012337">
    <property type="entry name" value="RNaseH-like_sf"/>
</dbReference>
<sequence length="440" mass="50701">MESRFYEHLNKVIETKKTNSTFISKSKYYEIINDLKQLKLEKKTNSKLMKKYDVMTVQGEEKLIMPITAEGNCVKLYAFNEELFEIVHEIHLSIGHGGRNRMEYEINKKFKNITRETIMSYLNFCESCERKGNTVKKGLVVKPIVSSEMNSRCQVDLIDMQAQPDGDYTFICVYQDHLTKFVILRPLKHKSAEAIANVLLDIFTLFGAPAILQSDNGREFVNKIISELCTMWKDLKIVHGKPRHSQSQGSVERANQDVENMLATWLQDNKTKKWSNGLRFVQLMKNRAYHHGTKHSPYEAMFGTPPKIGLTSSLLSANIIAKLKTEEELQVALESIQILSNDNESNEVEKEDNEDKVIEKQTKTRQTSINQNRKESLNNLKIQAKKMMEMSEKRFCQGNIGESVRIKIPDVDRARSDLRCVLGVIMSSNNIIVNYLLSRY</sequence>
<name>A0A2H8TQZ8_9HEMI</name>
<dbReference type="Gene3D" id="3.30.420.10">
    <property type="entry name" value="Ribonuclease H-like superfamily/Ribonuclease H"/>
    <property type="match status" value="1"/>
</dbReference>
<feature type="domain" description="Integrase catalytic" evidence="2">
    <location>
        <begin position="139"/>
        <end position="305"/>
    </location>
</feature>
<organism evidence="3">
    <name type="scientific">Melanaphis sacchari</name>
    <dbReference type="NCBI Taxonomy" id="742174"/>
    <lineage>
        <taxon>Eukaryota</taxon>
        <taxon>Metazoa</taxon>
        <taxon>Ecdysozoa</taxon>
        <taxon>Arthropoda</taxon>
        <taxon>Hexapoda</taxon>
        <taxon>Insecta</taxon>
        <taxon>Pterygota</taxon>
        <taxon>Neoptera</taxon>
        <taxon>Paraneoptera</taxon>
        <taxon>Hemiptera</taxon>
        <taxon>Sternorrhyncha</taxon>
        <taxon>Aphidomorpha</taxon>
        <taxon>Aphidoidea</taxon>
        <taxon>Aphididae</taxon>
        <taxon>Aphidini</taxon>
        <taxon>Melanaphis</taxon>
    </lineage>
</organism>
<proteinExistence type="predicted"/>
<dbReference type="OrthoDB" id="10038074at2759"/>
<reference evidence="3" key="1">
    <citation type="submission" date="2017-10" db="EMBL/GenBank/DDBJ databases">
        <title>Transcriptome Assembly of Sugarcane Aphid Adults.</title>
        <authorList>
            <person name="Scully E.D."/>
            <person name="Palmer N.A."/>
            <person name="Geib S.M."/>
            <person name="Sarath G."/>
            <person name="Sattler S.E."/>
        </authorList>
    </citation>
    <scope>NUCLEOTIDE SEQUENCE</scope>
    <source>
        <tissue evidence="3">Whole body</tissue>
    </source>
</reference>